<evidence type="ECO:0000313" key="3">
    <source>
        <dbReference type="EMBL" id="SCU93321.1"/>
    </source>
</evidence>
<dbReference type="GO" id="GO:0005654">
    <property type="term" value="C:nucleoplasm"/>
    <property type="evidence" value="ECO:0007669"/>
    <property type="project" value="EnsemblFungi"/>
</dbReference>
<protein>
    <submittedName>
        <fullName evidence="3">LADA_0G02454g1_1</fullName>
    </submittedName>
</protein>
<feature type="compositionally biased region" description="Polar residues" evidence="1">
    <location>
        <begin position="1"/>
        <end position="17"/>
    </location>
</feature>
<feature type="domain" description="FMR1-interacting protein 1 conserved" evidence="2">
    <location>
        <begin position="172"/>
        <end position="220"/>
    </location>
</feature>
<evidence type="ECO:0000313" key="4">
    <source>
        <dbReference type="Proteomes" id="UP000190274"/>
    </source>
</evidence>
<dbReference type="Gene3D" id="6.10.250.1790">
    <property type="match status" value="1"/>
</dbReference>
<dbReference type="Proteomes" id="UP000190274">
    <property type="component" value="Chromosome G"/>
</dbReference>
<dbReference type="EMBL" id="LT598457">
    <property type="protein sequence ID" value="SCU93321.1"/>
    <property type="molecule type" value="Genomic_DNA"/>
</dbReference>
<reference evidence="4" key="1">
    <citation type="submission" date="2016-03" db="EMBL/GenBank/DDBJ databases">
        <authorList>
            <person name="Devillers H."/>
        </authorList>
    </citation>
    <scope>NUCLEOTIDE SEQUENCE [LARGE SCALE GENOMIC DNA]</scope>
</reference>
<organism evidence="3 4">
    <name type="scientific">Lachancea dasiensis</name>
    <dbReference type="NCBI Taxonomy" id="1072105"/>
    <lineage>
        <taxon>Eukaryota</taxon>
        <taxon>Fungi</taxon>
        <taxon>Dikarya</taxon>
        <taxon>Ascomycota</taxon>
        <taxon>Saccharomycotina</taxon>
        <taxon>Saccharomycetes</taxon>
        <taxon>Saccharomycetales</taxon>
        <taxon>Saccharomycetaceae</taxon>
        <taxon>Lachancea</taxon>
    </lineage>
</organism>
<keyword evidence="4" id="KW-1185">Reference proteome</keyword>
<proteinExistence type="predicted"/>
<dbReference type="GO" id="GO:0000492">
    <property type="term" value="P:box C/D snoRNP assembly"/>
    <property type="evidence" value="ECO:0007669"/>
    <property type="project" value="EnsemblFungi"/>
</dbReference>
<dbReference type="InterPro" id="IPR019496">
    <property type="entry name" value="NUFIP1_cons_dom"/>
</dbReference>
<feature type="region of interest" description="Disordered" evidence="1">
    <location>
        <begin position="1"/>
        <end position="64"/>
    </location>
</feature>
<feature type="compositionally biased region" description="Basic and acidic residues" evidence="1">
    <location>
        <begin position="332"/>
        <end position="350"/>
    </location>
</feature>
<name>A0A1G4JR78_9SACH</name>
<gene>
    <name evidence="3" type="ORF">LADA_0G02454G</name>
</gene>
<dbReference type="AlphaFoldDB" id="A0A1G4JR78"/>
<evidence type="ECO:0000259" key="2">
    <source>
        <dbReference type="Pfam" id="PF10453"/>
    </source>
</evidence>
<feature type="region of interest" description="Disordered" evidence="1">
    <location>
        <begin position="315"/>
        <end position="350"/>
    </location>
</feature>
<dbReference type="OrthoDB" id="273070at2759"/>
<dbReference type="Pfam" id="PF10453">
    <property type="entry name" value="NUFIP1"/>
    <property type="match status" value="1"/>
</dbReference>
<dbReference type="GO" id="GO:0000027">
    <property type="term" value="P:ribosomal large subunit assembly"/>
    <property type="evidence" value="ECO:0007669"/>
    <property type="project" value="EnsemblFungi"/>
</dbReference>
<accession>A0A1G4JR78</accession>
<evidence type="ECO:0000256" key="1">
    <source>
        <dbReference type="SAM" id="MobiDB-lite"/>
    </source>
</evidence>
<sequence>MSYRSSNHQVSDNQLGQSPKIPRPTSSGQVLDHIGRSGARLEVSSQHAHSHSQPPPYYQHFPGHFNQQGSPHFYYGSYPIYSAPTQNIPQPYYANSYYGFSKARYPQDNHGGVSTLDSTSCFPQDVSKLPGPTAGTNGKDQGASTFDCQGDLEHKGHETKKEPELILSQEEASPVVIPGTSITLASEEDIRKWREERRRMWLVKISNNREKHKTELGIEDSNTSKVNAFHNVRKDKQFIQSIQNQVNRYNPNPNLSLKLIQRTMAEQNSNLLNFIEELGDAKLLEYELTEEEKEKLFGTGNKQGKAVKSYHHNVNNHINNGINKRNAYSRDGSSRYEGSFKRQQTSRHDT</sequence>